<evidence type="ECO:0000256" key="2">
    <source>
        <dbReference type="ARBA" id="ARBA00007018"/>
    </source>
</evidence>
<evidence type="ECO:0000256" key="1">
    <source>
        <dbReference type="ARBA" id="ARBA00004141"/>
    </source>
</evidence>
<dbReference type="AlphaFoldDB" id="A0A6A5U4V6"/>
<accession>A0A6A5U4V6</accession>
<evidence type="ECO:0000256" key="5">
    <source>
        <dbReference type="ARBA" id="ARBA00023136"/>
    </source>
</evidence>
<feature type="binding site" evidence="6">
    <location>
        <position position="125"/>
    </location>
    <ligand>
        <name>Zn(2+)</name>
        <dbReference type="ChEBI" id="CHEBI:29105"/>
    </ligand>
</feature>
<keyword evidence="9" id="KW-1185">Reference proteome</keyword>
<dbReference type="GO" id="GO:0006882">
    <property type="term" value="P:intracellular zinc ion homeostasis"/>
    <property type="evidence" value="ECO:0007669"/>
    <property type="project" value="TreeGrafter"/>
</dbReference>
<evidence type="ECO:0000313" key="9">
    <source>
        <dbReference type="Proteomes" id="UP000800035"/>
    </source>
</evidence>
<comment type="subcellular location">
    <subcellularLocation>
        <location evidence="1">Membrane</location>
        <topology evidence="1">Multi-pass membrane protein</topology>
    </subcellularLocation>
</comment>
<feature type="transmembrane region" description="Helical" evidence="7">
    <location>
        <begin position="104"/>
        <end position="123"/>
    </location>
</feature>
<feature type="transmembrane region" description="Helical" evidence="7">
    <location>
        <begin position="71"/>
        <end position="92"/>
    </location>
</feature>
<sequence>MNATKKAAHQISKTEKELATKVEKQLTILWNDLPAWQRDNHYILSGYRPGSNSYKKSFGSLGYLHNETVNIYSHLIGAVLALIGSITLYSILGPRYASATKEDVVVFSCYFLGAVACLGMSATYHTISNHSHEVAVWGNKLDYLGIVFLIWGSFIPVLYYGFQSEPQLMKTYAAMITTLAAGTSIVSIHSKFRTPALRPFRALMFVAMGLSAVFPVLHALRLYGLEHLRQSIGLDWVVLQGILYISGAGIYAARFPERTNPGKYDIWGSSHQIFHCLVVAAAAAHLVGLVKAFDFEHSQRNGAVRFTPFPLPHQDCDEDSFIFKFQDGSGRHVLASLDEFFQTNQSRYLLFLQKPIIGNIG</sequence>
<reference evidence="8" key="1">
    <citation type="journal article" date="2020" name="Stud. Mycol.">
        <title>101 Dothideomycetes genomes: a test case for predicting lifestyles and emergence of pathogens.</title>
        <authorList>
            <person name="Haridas S."/>
            <person name="Albert R."/>
            <person name="Binder M."/>
            <person name="Bloem J."/>
            <person name="Labutti K."/>
            <person name="Salamov A."/>
            <person name="Andreopoulos B."/>
            <person name="Baker S."/>
            <person name="Barry K."/>
            <person name="Bills G."/>
            <person name="Bluhm B."/>
            <person name="Cannon C."/>
            <person name="Castanera R."/>
            <person name="Culley D."/>
            <person name="Daum C."/>
            <person name="Ezra D."/>
            <person name="Gonzalez J."/>
            <person name="Henrissat B."/>
            <person name="Kuo A."/>
            <person name="Liang C."/>
            <person name="Lipzen A."/>
            <person name="Lutzoni F."/>
            <person name="Magnuson J."/>
            <person name="Mondo S."/>
            <person name="Nolan M."/>
            <person name="Ohm R."/>
            <person name="Pangilinan J."/>
            <person name="Park H.-J."/>
            <person name="Ramirez L."/>
            <person name="Alfaro M."/>
            <person name="Sun H."/>
            <person name="Tritt A."/>
            <person name="Yoshinaga Y."/>
            <person name="Zwiers L.-H."/>
            <person name="Turgeon B."/>
            <person name="Goodwin S."/>
            <person name="Spatafora J."/>
            <person name="Crous P."/>
            <person name="Grigoriev I."/>
        </authorList>
    </citation>
    <scope>NUCLEOTIDE SEQUENCE</scope>
    <source>
        <strain evidence="8">CBS 675.92</strain>
    </source>
</reference>
<dbReference type="Pfam" id="PF03006">
    <property type="entry name" value="HlyIII"/>
    <property type="match status" value="1"/>
</dbReference>
<feature type="transmembrane region" description="Helical" evidence="7">
    <location>
        <begin position="172"/>
        <end position="190"/>
    </location>
</feature>
<keyword evidence="6" id="KW-0862">Zinc</keyword>
<feature type="transmembrane region" description="Helical" evidence="7">
    <location>
        <begin position="232"/>
        <end position="252"/>
    </location>
</feature>
<proteinExistence type="inferred from homology"/>
<evidence type="ECO:0000313" key="8">
    <source>
        <dbReference type="EMBL" id="KAF1959704.1"/>
    </source>
</evidence>
<dbReference type="EMBL" id="ML976984">
    <property type="protein sequence ID" value="KAF1959704.1"/>
    <property type="molecule type" value="Genomic_DNA"/>
</dbReference>
<feature type="transmembrane region" description="Helical" evidence="7">
    <location>
        <begin position="272"/>
        <end position="290"/>
    </location>
</feature>
<dbReference type="OrthoDB" id="529367at2759"/>
<comment type="similarity">
    <text evidence="2">Belongs to the ADIPOR family.</text>
</comment>
<dbReference type="GO" id="GO:0016020">
    <property type="term" value="C:membrane"/>
    <property type="evidence" value="ECO:0007669"/>
    <property type="project" value="UniProtKB-SubCell"/>
</dbReference>
<keyword evidence="5 7" id="KW-0472">Membrane</keyword>
<dbReference type="PANTHER" id="PTHR20855:SF52">
    <property type="entry name" value="ADIPONECTIN RECEPTOR PROTEIN"/>
    <property type="match status" value="1"/>
</dbReference>
<dbReference type="GO" id="GO:0046872">
    <property type="term" value="F:metal ion binding"/>
    <property type="evidence" value="ECO:0007669"/>
    <property type="project" value="UniProtKB-KW"/>
</dbReference>
<dbReference type="GO" id="GO:0038023">
    <property type="term" value="F:signaling receptor activity"/>
    <property type="evidence" value="ECO:0007669"/>
    <property type="project" value="TreeGrafter"/>
</dbReference>
<name>A0A6A5U4V6_9PLEO</name>
<dbReference type="PANTHER" id="PTHR20855">
    <property type="entry name" value="ADIPOR/PROGESTIN RECEPTOR-RELATED"/>
    <property type="match status" value="1"/>
</dbReference>
<feature type="transmembrane region" description="Helical" evidence="7">
    <location>
        <begin position="143"/>
        <end position="160"/>
    </location>
</feature>
<feature type="transmembrane region" description="Helical" evidence="7">
    <location>
        <begin position="202"/>
        <end position="220"/>
    </location>
</feature>
<evidence type="ECO:0000256" key="3">
    <source>
        <dbReference type="ARBA" id="ARBA00022692"/>
    </source>
</evidence>
<dbReference type="InterPro" id="IPR004254">
    <property type="entry name" value="AdipoR/HlyIII-related"/>
</dbReference>
<protein>
    <submittedName>
        <fullName evidence="8">HlyIII-domain-containing protein</fullName>
    </submittedName>
</protein>
<evidence type="ECO:0000256" key="4">
    <source>
        <dbReference type="ARBA" id="ARBA00022989"/>
    </source>
</evidence>
<feature type="binding site" evidence="6">
    <location>
        <position position="271"/>
    </location>
    <ligand>
        <name>Zn(2+)</name>
        <dbReference type="ChEBI" id="CHEBI:29105"/>
    </ligand>
</feature>
<feature type="binding site" evidence="6">
    <location>
        <position position="275"/>
    </location>
    <ligand>
        <name>Zn(2+)</name>
        <dbReference type="ChEBI" id="CHEBI:29105"/>
    </ligand>
</feature>
<organism evidence="8 9">
    <name type="scientific">Byssothecium circinans</name>
    <dbReference type="NCBI Taxonomy" id="147558"/>
    <lineage>
        <taxon>Eukaryota</taxon>
        <taxon>Fungi</taxon>
        <taxon>Dikarya</taxon>
        <taxon>Ascomycota</taxon>
        <taxon>Pezizomycotina</taxon>
        <taxon>Dothideomycetes</taxon>
        <taxon>Pleosporomycetidae</taxon>
        <taxon>Pleosporales</taxon>
        <taxon>Massarineae</taxon>
        <taxon>Massarinaceae</taxon>
        <taxon>Byssothecium</taxon>
    </lineage>
</organism>
<keyword evidence="4 7" id="KW-1133">Transmembrane helix</keyword>
<dbReference type="Proteomes" id="UP000800035">
    <property type="component" value="Unassembled WGS sequence"/>
</dbReference>
<evidence type="ECO:0000256" key="7">
    <source>
        <dbReference type="SAM" id="Phobius"/>
    </source>
</evidence>
<keyword evidence="6" id="KW-0479">Metal-binding</keyword>
<keyword evidence="3 7" id="KW-0812">Transmembrane</keyword>
<gene>
    <name evidence="8" type="ORF">CC80DRAFT_584336</name>
</gene>
<evidence type="ECO:0000256" key="6">
    <source>
        <dbReference type="PIRSR" id="PIRSR604254-1"/>
    </source>
</evidence>